<accession>A0A0N4THP9</accession>
<proteinExistence type="predicted"/>
<dbReference type="AlphaFoldDB" id="A0A0N4THP9"/>
<dbReference type="STRING" id="6280.A0A0N4THP9"/>
<organism evidence="1">
    <name type="scientific">Brugia pahangi</name>
    <name type="common">Filarial nematode worm</name>
    <dbReference type="NCBI Taxonomy" id="6280"/>
    <lineage>
        <taxon>Eukaryota</taxon>
        <taxon>Metazoa</taxon>
        <taxon>Ecdysozoa</taxon>
        <taxon>Nematoda</taxon>
        <taxon>Chromadorea</taxon>
        <taxon>Rhabditida</taxon>
        <taxon>Spirurina</taxon>
        <taxon>Spiruromorpha</taxon>
        <taxon>Filarioidea</taxon>
        <taxon>Onchocercidae</taxon>
        <taxon>Brugia</taxon>
    </lineage>
</organism>
<dbReference type="WBParaSite" id="BPAG_0000773801-mRNA-1">
    <property type="protein sequence ID" value="BPAG_0000773801-mRNA-1"/>
    <property type="gene ID" value="BPAG_0000773801"/>
</dbReference>
<sequence length="56" mass="6369">LTNFAEIKLIFKSFQEGIEDLFNDVLAAIISSQQSKICLTRNRVGRPRPKDACEIM</sequence>
<reference evidence="1" key="1">
    <citation type="submission" date="2017-02" db="UniProtKB">
        <authorList>
            <consortium name="WormBaseParasite"/>
        </authorList>
    </citation>
    <scope>IDENTIFICATION</scope>
</reference>
<name>A0A0N4THP9_BRUPA</name>
<protein>
    <submittedName>
        <fullName evidence="1">Histone domain-containing protein</fullName>
    </submittedName>
</protein>
<evidence type="ECO:0000313" key="1">
    <source>
        <dbReference type="WBParaSite" id="BPAG_0000773801-mRNA-1"/>
    </source>
</evidence>